<dbReference type="EMBL" id="FTOJ01000005">
    <property type="protein sequence ID" value="SIS88742.1"/>
    <property type="molecule type" value="Genomic_DNA"/>
</dbReference>
<dbReference type="Proteomes" id="UP000186246">
    <property type="component" value="Unassembled WGS sequence"/>
</dbReference>
<evidence type="ECO:0000313" key="4">
    <source>
        <dbReference type="EMBL" id="PQA93368.1"/>
    </source>
</evidence>
<dbReference type="EMBL" id="MUGO01000013">
    <property type="protein sequence ID" value="PQA93368.1"/>
    <property type="molecule type" value="Genomic_DNA"/>
</dbReference>
<gene>
    <name evidence="4" type="ORF">B0A70_09410</name>
    <name evidence="5" type="ORF">SAMN05421796_105167</name>
</gene>
<sequence length="139" mass="15256">MKLFYTTTIVFLSVIGFTLKAQQLVYKPINPAFGGDTFNYQWLLSSAAAQNQFDNKSTSSFTSNSNSLSNFTESLNRQLLSQLSSKLFGNQFGEGELKPGTYVFGSMYLEVTQANGGLLIKILNTSTGEQSEIIIPGQN</sequence>
<reference evidence="5" key="2">
    <citation type="submission" date="2017-01" db="EMBL/GenBank/DDBJ databases">
        <authorList>
            <person name="Mah S.A."/>
            <person name="Swanson W.J."/>
            <person name="Moy G.W."/>
            <person name="Vacquier V.D."/>
        </authorList>
    </citation>
    <scope>NUCLEOTIDE SEQUENCE [LARGE SCALE GENOMIC DNA]</scope>
    <source>
        <strain evidence="5">DSM 21068</strain>
    </source>
</reference>
<accession>A0A1N7MRQ8</accession>
<evidence type="ECO:0000256" key="1">
    <source>
        <dbReference type="ARBA" id="ARBA00003989"/>
    </source>
</evidence>
<evidence type="ECO:0000313" key="5">
    <source>
        <dbReference type="EMBL" id="SIS88742.1"/>
    </source>
</evidence>
<dbReference type="STRING" id="551459.SAMN05421796_105167"/>
<evidence type="ECO:0000313" key="7">
    <source>
        <dbReference type="Proteomes" id="UP000238314"/>
    </source>
</evidence>
<keyword evidence="3" id="KW-0732">Signal</keyword>
<comment type="function">
    <text evidence="1">May be involved in the biogenesis of curli organelles.</text>
</comment>
<dbReference type="RefSeq" id="WP_076451822.1">
    <property type="nucleotide sequence ID" value="NZ_FTOJ01000005.1"/>
</dbReference>
<proteinExistence type="predicted"/>
<evidence type="ECO:0000313" key="6">
    <source>
        <dbReference type="Proteomes" id="UP000186246"/>
    </source>
</evidence>
<dbReference type="OrthoDB" id="1443407at2"/>
<evidence type="ECO:0000256" key="2">
    <source>
        <dbReference type="ARBA" id="ARBA00014031"/>
    </source>
</evidence>
<dbReference type="Proteomes" id="UP000238314">
    <property type="component" value="Unassembled WGS sequence"/>
</dbReference>
<dbReference type="AlphaFoldDB" id="A0A1N7MRQ8"/>
<organism evidence="5 6">
    <name type="scientific">Chryseobacterium piscicola</name>
    <dbReference type="NCBI Taxonomy" id="551459"/>
    <lineage>
        <taxon>Bacteria</taxon>
        <taxon>Pseudomonadati</taxon>
        <taxon>Bacteroidota</taxon>
        <taxon>Flavobacteriia</taxon>
        <taxon>Flavobacteriales</taxon>
        <taxon>Weeksellaceae</taxon>
        <taxon>Chryseobacterium group</taxon>
        <taxon>Chryseobacterium</taxon>
    </lineage>
</organism>
<dbReference type="InterPro" id="IPR018893">
    <property type="entry name" value="T8SS_CsgF"/>
</dbReference>
<protein>
    <recommendedName>
        <fullName evidence="2">Curli production assembly/transport component CsgF</fullName>
    </recommendedName>
</protein>
<name>A0A1N7MRQ8_9FLAO</name>
<dbReference type="Pfam" id="PF10614">
    <property type="entry name" value="CsgF"/>
    <property type="match status" value="1"/>
</dbReference>
<evidence type="ECO:0000256" key="3">
    <source>
        <dbReference type="ARBA" id="ARBA00022729"/>
    </source>
</evidence>
<reference evidence="4 7" key="1">
    <citation type="submission" date="2016-11" db="EMBL/GenBank/DDBJ databases">
        <title>Whole genomes of Flavobacteriaceae.</title>
        <authorList>
            <person name="Stine C."/>
            <person name="Li C."/>
            <person name="Tadesse D."/>
        </authorList>
    </citation>
    <scope>NUCLEOTIDE SEQUENCE [LARGE SCALE GENOMIC DNA]</scope>
    <source>
        <strain evidence="4 7">DSM 21068</strain>
    </source>
</reference>
<keyword evidence="7" id="KW-1185">Reference proteome</keyword>
<reference evidence="6" key="3">
    <citation type="submission" date="2017-01" db="EMBL/GenBank/DDBJ databases">
        <authorList>
            <person name="Varghese N."/>
            <person name="Submissions S."/>
        </authorList>
    </citation>
    <scope>NUCLEOTIDE SEQUENCE [LARGE SCALE GENOMIC DNA]</scope>
    <source>
        <strain evidence="6">DSM 21068</strain>
    </source>
</reference>